<evidence type="ECO:0000256" key="2">
    <source>
        <dbReference type="SAM" id="SignalP"/>
    </source>
</evidence>
<dbReference type="PANTHER" id="PTHR11247:SF79">
    <property type="entry name" value="ALPHA_BETA-HYDROLASES SUPERFAMILY PROTEIN"/>
    <property type="match status" value="1"/>
</dbReference>
<dbReference type="GO" id="GO:0016790">
    <property type="term" value="F:thiolester hydrolase activity"/>
    <property type="evidence" value="ECO:0007669"/>
    <property type="project" value="TreeGrafter"/>
</dbReference>
<evidence type="ECO:0000313" key="4">
    <source>
        <dbReference type="Proteomes" id="UP001359559"/>
    </source>
</evidence>
<dbReference type="Pfam" id="PF02089">
    <property type="entry name" value="Palm_thioest"/>
    <property type="match status" value="1"/>
</dbReference>
<dbReference type="PANTHER" id="PTHR11247">
    <property type="entry name" value="PALMITOYL-PROTEIN THIOESTERASE/DOLICHYLDIPHOSPHATASE 1"/>
    <property type="match status" value="1"/>
</dbReference>
<accession>A0AAN9JBL7</accession>
<name>A0AAN9JBL7_CLITE</name>
<dbReference type="Gene3D" id="3.40.50.1820">
    <property type="entry name" value="alpha/beta hydrolase"/>
    <property type="match status" value="1"/>
</dbReference>
<dbReference type="InterPro" id="IPR029058">
    <property type="entry name" value="AB_hydrolase_fold"/>
</dbReference>
<keyword evidence="1" id="KW-0378">Hydrolase</keyword>
<sequence>MLPIVLFVALLAGAQGVPFIVLHGIGDECKNYGMRNFVKHLSDWSGSQGYCLEIGNGPWDSWTKPLLKQTAIACEQVKKMSDLSQGYNIVGLSQGNLIGRGIIEFCDGAPPVKNFISLGGPHAGTASVPLCGFEVVCTLIDSILQLGIYSQLVQKIVAPSGYVKIPTAMSAYMRGCTFLPKLNNEILKQRNSIYRQRFASLQNLVLIMFEQDKILIPKETAWFGYYPDGAFHPVIPAQQTKLYTEDWVGLRTLDQAGKVKFVNISGNHLQFSNSDVKTYILPYLVDEEASLTIGRRPKNTTYF</sequence>
<evidence type="ECO:0000313" key="3">
    <source>
        <dbReference type="EMBL" id="KAK7295304.1"/>
    </source>
</evidence>
<comment type="caution">
    <text evidence="3">The sequence shown here is derived from an EMBL/GenBank/DDBJ whole genome shotgun (WGS) entry which is preliminary data.</text>
</comment>
<protein>
    <submittedName>
        <fullName evidence="3">Uncharacterized protein</fullName>
    </submittedName>
</protein>
<dbReference type="Proteomes" id="UP001359559">
    <property type="component" value="Unassembled WGS sequence"/>
</dbReference>
<organism evidence="3 4">
    <name type="scientific">Clitoria ternatea</name>
    <name type="common">Butterfly pea</name>
    <dbReference type="NCBI Taxonomy" id="43366"/>
    <lineage>
        <taxon>Eukaryota</taxon>
        <taxon>Viridiplantae</taxon>
        <taxon>Streptophyta</taxon>
        <taxon>Embryophyta</taxon>
        <taxon>Tracheophyta</taxon>
        <taxon>Spermatophyta</taxon>
        <taxon>Magnoliopsida</taxon>
        <taxon>eudicotyledons</taxon>
        <taxon>Gunneridae</taxon>
        <taxon>Pentapetalae</taxon>
        <taxon>rosids</taxon>
        <taxon>fabids</taxon>
        <taxon>Fabales</taxon>
        <taxon>Fabaceae</taxon>
        <taxon>Papilionoideae</taxon>
        <taxon>50 kb inversion clade</taxon>
        <taxon>NPAAA clade</taxon>
        <taxon>indigoferoid/millettioid clade</taxon>
        <taxon>Phaseoleae</taxon>
        <taxon>Clitoria</taxon>
    </lineage>
</organism>
<gene>
    <name evidence="3" type="ORF">RJT34_18210</name>
</gene>
<feature type="signal peptide" evidence="2">
    <location>
        <begin position="1"/>
        <end position="16"/>
    </location>
</feature>
<evidence type="ECO:0000256" key="1">
    <source>
        <dbReference type="ARBA" id="ARBA00022801"/>
    </source>
</evidence>
<dbReference type="AlphaFoldDB" id="A0AAN9JBL7"/>
<proteinExistence type="predicted"/>
<feature type="chain" id="PRO_5042892092" evidence="2">
    <location>
        <begin position="17"/>
        <end position="303"/>
    </location>
</feature>
<dbReference type="EMBL" id="JAYKXN010000004">
    <property type="protein sequence ID" value="KAK7295304.1"/>
    <property type="molecule type" value="Genomic_DNA"/>
</dbReference>
<dbReference type="SUPFAM" id="SSF53474">
    <property type="entry name" value="alpha/beta-Hydrolases"/>
    <property type="match status" value="1"/>
</dbReference>
<keyword evidence="4" id="KW-1185">Reference proteome</keyword>
<keyword evidence="2" id="KW-0732">Signal</keyword>
<reference evidence="3 4" key="1">
    <citation type="submission" date="2024-01" db="EMBL/GenBank/DDBJ databases">
        <title>The genomes of 5 underutilized Papilionoideae crops provide insights into root nodulation and disease resistance.</title>
        <authorList>
            <person name="Yuan L."/>
        </authorList>
    </citation>
    <scope>NUCLEOTIDE SEQUENCE [LARGE SCALE GENOMIC DNA]</scope>
    <source>
        <strain evidence="3">LY-2023</strain>
        <tissue evidence="3">Leaf</tissue>
    </source>
</reference>